<organism evidence="9 10">
    <name type="scientific">Mycobacteroides abscessus subsp. bolletii CRM-0020</name>
    <dbReference type="NCBI Taxonomy" id="1306401"/>
    <lineage>
        <taxon>Bacteria</taxon>
        <taxon>Bacillati</taxon>
        <taxon>Actinomycetota</taxon>
        <taxon>Actinomycetes</taxon>
        <taxon>Mycobacteriales</taxon>
        <taxon>Mycobacteriaceae</taxon>
        <taxon>Mycobacteroides</taxon>
        <taxon>Mycobacteroides abscessus</taxon>
    </lineage>
</organism>
<dbReference type="InterPro" id="IPR011909">
    <property type="entry name" value="GlrX_NrdH"/>
</dbReference>
<keyword evidence="4" id="KW-0813">Transport</keyword>
<evidence type="ECO:0000313" key="10">
    <source>
        <dbReference type="Proteomes" id="UP000014969"/>
    </source>
</evidence>
<evidence type="ECO:0000256" key="3">
    <source>
        <dbReference type="ARBA" id="ARBA00017945"/>
    </source>
</evidence>
<evidence type="ECO:0000313" key="9">
    <source>
        <dbReference type="EMBL" id="EPQ20948.1"/>
    </source>
</evidence>
<comment type="caution">
    <text evidence="9">The sequence shown here is derived from an EMBL/GenBank/DDBJ whole genome shotgun (WGS) entry which is preliminary data.</text>
</comment>
<name>A0A829HMY5_9MYCO</name>
<dbReference type="NCBIfam" id="TIGR02194">
    <property type="entry name" value="GlrX_NrdH"/>
    <property type="match status" value="1"/>
</dbReference>
<dbReference type="CDD" id="cd02976">
    <property type="entry name" value="NrdH"/>
    <property type="match status" value="1"/>
</dbReference>
<evidence type="ECO:0000256" key="2">
    <source>
        <dbReference type="ARBA" id="ARBA00007787"/>
    </source>
</evidence>
<dbReference type="PANTHER" id="PTHR34386:SF1">
    <property type="entry name" value="GLUTAREDOXIN-LIKE PROTEIN NRDH"/>
    <property type="match status" value="1"/>
</dbReference>
<feature type="domain" description="Glutaredoxin" evidence="8">
    <location>
        <begin position="5"/>
        <end position="59"/>
    </location>
</feature>
<dbReference type="PROSITE" id="PS51354">
    <property type="entry name" value="GLUTAREDOXIN_2"/>
    <property type="match status" value="1"/>
</dbReference>
<accession>A0A829HMY5</accession>
<keyword evidence="6" id="KW-1015">Disulfide bond</keyword>
<comment type="similarity">
    <text evidence="2">Belongs to the glutaredoxin family.</text>
</comment>
<sequence length="85" mass="9328">MTNTVTVYTKPACVQCNATFKALEKQGIEYRKIDVNENAEAYEYVTSLGYQQVPVVVVDADTHFSGFRPDRIKGLAAAQAQPVSA</sequence>
<dbReference type="PANTHER" id="PTHR34386">
    <property type="entry name" value="GLUTAREDOXIN"/>
    <property type="match status" value="1"/>
</dbReference>
<dbReference type="GO" id="GO:0009055">
    <property type="term" value="F:electron transfer activity"/>
    <property type="evidence" value="ECO:0007669"/>
    <property type="project" value="TreeGrafter"/>
</dbReference>
<dbReference type="InterPro" id="IPR002109">
    <property type="entry name" value="Glutaredoxin"/>
</dbReference>
<keyword evidence="5" id="KW-0249">Electron transport</keyword>
<dbReference type="Proteomes" id="UP000014969">
    <property type="component" value="Unassembled WGS sequence"/>
</dbReference>
<dbReference type="GO" id="GO:0045454">
    <property type="term" value="P:cell redox homeostasis"/>
    <property type="evidence" value="ECO:0007669"/>
    <property type="project" value="InterPro"/>
</dbReference>
<dbReference type="EMBL" id="ATFQ01000040">
    <property type="protein sequence ID" value="EPQ20948.1"/>
    <property type="molecule type" value="Genomic_DNA"/>
</dbReference>
<protein>
    <recommendedName>
        <fullName evidence="3">Glutaredoxin-like protein NrdH</fullName>
    </recommendedName>
</protein>
<dbReference type="InterPro" id="IPR051548">
    <property type="entry name" value="Grx-like_ET"/>
</dbReference>
<comment type="function">
    <text evidence="1">Electron transport system for the ribonucleotide reductase system NrdEF.</text>
</comment>
<dbReference type="Gene3D" id="3.40.30.10">
    <property type="entry name" value="Glutaredoxin"/>
    <property type="match status" value="1"/>
</dbReference>
<gene>
    <name evidence="9" type="ORF">J108_23730</name>
</gene>
<dbReference type="AlphaFoldDB" id="A0A829HMY5"/>
<reference evidence="9 10" key="1">
    <citation type="journal article" date="2013" name="Genome Announc.">
        <title>Genome Sequence of an Epidemic Isolate of Mycobacterium abscessus subsp. bolletii from Rio de Janeiro, Brazil.</title>
        <authorList>
            <person name="Davidson R.M."/>
            <person name="Reynolds P.R."/>
            <person name="Farias-Hesson E."/>
            <person name="Duarte R.S."/>
            <person name="Jackson M."/>
            <person name="Strong M."/>
        </authorList>
    </citation>
    <scope>NUCLEOTIDE SEQUENCE [LARGE SCALE GENOMIC DNA]</scope>
    <source>
        <strain evidence="9 10">CRM-0020</strain>
    </source>
</reference>
<dbReference type="RefSeq" id="WP_020724515.1">
    <property type="nucleotide sequence ID" value="NZ_ATFQ01000040.1"/>
</dbReference>
<evidence type="ECO:0000256" key="4">
    <source>
        <dbReference type="ARBA" id="ARBA00022448"/>
    </source>
</evidence>
<dbReference type="SUPFAM" id="SSF52833">
    <property type="entry name" value="Thioredoxin-like"/>
    <property type="match status" value="1"/>
</dbReference>
<evidence type="ECO:0000256" key="5">
    <source>
        <dbReference type="ARBA" id="ARBA00022982"/>
    </source>
</evidence>
<evidence type="ECO:0000256" key="6">
    <source>
        <dbReference type="ARBA" id="ARBA00023157"/>
    </source>
</evidence>
<evidence type="ECO:0000256" key="7">
    <source>
        <dbReference type="ARBA" id="ARBA00023284"/>
    </source>
</evidence>
<keyword evidence="7" id="KW-0676">Redox-active center</keyword>
<dbReference type="Pfam" id="PF00462">
    <property type="entry name" value="Glutaredoxin"/>
    <property type="match status" value="1"/>
</dbReference>
<proteinExistence type="inferred from homology"/>
<evidence type="ECO:0000256" key="1">
    <source>
        <dbReference type="ARBA" id="ARBA00002292"/>
    </source>
</evidence>
<evidence type="ECO:0000259" key="8">
    <source>
        <dbReference type="Pfam" id="PF00462"/>
    </source>
</evidence>
<dbReference type="InterPro" id="IPR036249">
    <property type="entry name" value="Thioredoxin-like_sf"/>
</dbReference>